<comment type="subcellular location">
    <subcellularLocation>
        <location evidence="2">Nucleus</location>
    </subcellularLocation>
</comment>
<evidence type="ECO:0000256" key="6">
    <source>
        <dbReference type="ARBA" id="ARBA00022801"/>
    </source>
</evidence>
<gene>
    <name evidence="9" type="ORF">QN277_003236</name>
</gene>
<dbReference type="GO" id="GO:0046872">
    <property type="term" value="F:metal ion binding"/>
    <property type="evidence" value="ECO:0007669"/>
    <property type="project" value="UniProtKB-KW"/>
</dbReference>
<dbReference type="EMBL" id="JAWXYG010000010">
    <property type="protein sequence ID" value="KAK4260068.1"/>
    <property type="molecule type" value="Genomic_DNA"/>
</dbReference>
<evidence type="ECO:0000259" key="8">
    <source>
        <dbReference type="Pfam" id="PF13359"/>
    </source>
</evidence>
<dbReference type="InterPro" id="IPR027806">
    <property type="entry name" value="HARBI1_dom"/>
</dbReference>
<evidence type="ECO:0000256" key="1">
    <source>
        <dbReference type="ARBA" id="ARBA00001968"/>
    </source>
</evidence>
<evidence type="ECO:0000256" key="2">
    <source>
        <dbReference type="ARBA" id="ARBA00004123"/>
    </source>
</evidence>
<dbReference type="InterPro" id="IPR045249">
    <property type="entry name" value="HARBI1-like"/>
</dbReference>
<keyword evidence="7" id="KW-0539">Nucleus</keyword>
<dbReference type="Pfam" id="PF13359">
    <property type="entry name" value="DDE_Tnp_4"/>
    <property type="match status" value="1"/>
</dbReference>
<comment type="cofactor">
    <cofactor evidence="1">
        <name>a divalent metal cation</name>
        <dbReference type="ChEBI" id="CHEBI:60240"/>
    </cofactor>
</comment>
<name>A0AAE1J108_9FABA</name>
<evidence type="ECO:0000256" key="7">
    <source>
        <dbReference type="ARBA" id="ARBA00023242"/>
    </source>
</evidence>
<feature type="domain" description="DDE Tnp4" evidence="8">
    <location>
        <begin position="23"/>
        <end position="186"/>
    </location>
</feature>
<reference evidence="9" key="1">
    <citation type="submission" date="2023-10" db="EMBL/GenBank/DDBJ databases">
        <title>Chromosome-level genome of the transformable northern wattle, Acacia crassicarpa.</title>
        <authorList>
            <person name="Massaro I."/>
            <person name="Sinha N.R."/>
            <person name="Poethig S."/>
            <person name="Leichty A.R."/>
        </authorList>
    </citation>
    <scope>NUCLEOTIDE SEQUENCE</scope>
    <source>
        <strain evidence="9">Acra3RX</strain>
        <tissue evidence="9">Leaf</tissue>
    </source>
</reference>
<evidence type="ECO:0000256" key="3">
    <source>
        <dbReference type="ARBA" id="ARBA00006958"/>
    </source>
</evidence>
<keyword evidence="4" id="KW-0540">Nuclease</keyword>
<comment type="similarity">
    <text evidence="3">Belongs to the HARBI1 family.</text>
</comment>
<dbReference type="PANTHER" id="PTHR22930:SF221">
    <property type="entry name" value="NUCLEASE HARBI1"/>
    <property type="match status" value="1"/>
</dbReference>
<accession>A0AAE1J108</accession>
<dbReference type="Proteomes" id="UP001293593">
    <property type="component" value="Unassembled WGS sequence"/>
</dbReference>
<evidence type="ECO:0000256" key="5">
    <source>
        <dbReference type="ARBA" id="ARBA00022723"/>
    </source>
</evidence>
<dbReference type="GO" id="GO:0016787">
    <property type="term" value="F:hydrolase activity"/>
    <property type="evidence" value="ECO:0007669"/>
    <property type="project" value="UniProtKB-KW"/>
</dbReference>
<evidence type="ECO:0000256" key="4">
    <source>
        <dbReference type="ARBA" id="ARBA00022722"/>
    </source>
</evidence>
<proteinExistence type="inferred from homology"/>
<evidence type="ECO:0000313" key="9">
    <source>
        <dbReference type="EMBL" id="KAK4260068.1"/>
    </source>
</evidence>
<dbReference type="AlphaFoldDB" id="A0AAE1J108"/>
<dbReference type="PANTHER" id="PTHR22930">
    <property type="match status" value="1"/>
</dbReference>
<comment type="caution">
    <text evidence="9">The sequence shown here is derived from an EMBL/GenBank/DDBJ whole genome shotgun (WGS) entry which is preliminary data.</text>
</comment>
<organism evidence="9 10">
    <name type="scientific">Acacia crassicarpa</name>
    <name type="common">northern wattle</name>
    <dbReference type="NCBI Taxonomy" id="499986"/>
    <lineage>
        <taxon>Eukaryota</taxon>
        <taxon>Viridiplantae</taxon>
        <taxon>Streptophyta</taxon>
        <taxon>Embryophyta</taxon>
        <taxon>Tracheophyta</taxon>
        <taxon>Spermatophyta</taxon>
        <taxon>Magnoliopsida</taxon>
        <taxon>eudicotyledons</taxon>
        <taxon>Gunneridae</taxon>
        <taxon>Pentapetalae</taxon>
        <taxon>rosids</taxon>
        <taxon>fabids</taxon>
        <taxon>Fabales</taxon>
        <taxon>Fabaceae</taxon>
        <taxon>Caesalpinioideae</taxon>
        <taxon>mimosoid clade</taxon>
        <taxon>Acacieae</taxon>
        <taxon>Acacia</taxon>
    </lineage>
</organism>
<keyword evidence="5" id="KW-0479">Metal-binding</keyword>
<evidence type="ECO:0000313" key="10">
    <source>
        <dbReference type="Proteomes" id="UP001293593"/>
    </source>
</evidence>
<dbReference type="GO" id="GO:0005634">
    <property type="term" value="C:nucleus"/>
    <property type="evidence" value="ECO:0007669"/>
    <property type="project" value="UniProtKB-SubCell"/>
</dbReference>
<protein>
    <recommendedName>
        <fullName evidence="8">DDE Tnp4 domain-containing protein</fullName>
    </recommendedName>
</protein>
<keyword evidence="6" id="KW-0378">Hydrolase</keyword>
<dbReference type="GO" id="GO:0004518">
    <property type="term" value="F:nuclease activity"/>
    <property type="evidence" value="ECO:0007669"/>
    <property type="project" value="UniProtKB-KW"/>
</dbReference>
<sequence length="248" mass="28312">MVPKEIKDNPKHFPYFKDCIGAIDGTHVSATLPENKQIPFRGRKQITTQNVMCACSFDMKFTFVYAGWEGSANDCRVFTTALETPRLEFPHPPPGKYYVVDSGYPTRDGYLTPFKGERYHLNDYRGRRNQPRSTKELFNHRHSSLRNVIERSFGALKNRFPILRKMPPFAFRKQALIVIACCAVHNFIRDHHIADKNLAHYANPNMTAATHTSAAIDDEGPSDRVAEINIIKKNIANQLARDNQLPPI</sequence>
<keyword evidence="10" id="KW-1185">Reference proteome</keyword>